<feature type="region of interest" description="Disordered" evidence="10">
    <location>
        <begin position="412"/>
        <end position="450"/>
    </location>
</feature>
<evidence type="ECO:0000313" key="13">
    <source>
        <dbReference type="EMBL" id="KAG6761077.1"/>
    </source>
</evidence>
<feature type="compositionally biased region" description="Basic residues" evidence="10">
    <location>
        <begin position="424"/>
        <end position="438"/>
    </location>
</feature>
<evidence type="ECO:0000256" key="4">
    <source>
        <dbReference type="ARBA" id="ARBA00022771"/>
    </source>
</evidence>
<dbReference type="PROSITE" id="PS50016">
    <property type="entry name" value="ZF_PHD_2"/>
    <property type="match status" value="2"/>
</dbReference>
<dbReference type="EMBL" id="JAAWWB010000018">
    <property type="protein sequence ID" value="KAG6761077.1"/>
    <property type="molecule type" value="Genomic_DNA"/>
</dbReference>
<proteinExistence type="predicted"/>
<feature type="region of interest" description="Disordered" evidence="10">
    <location>
        <begin position="525"/>
        <end position="547"/>
    </location>
</feature>
<reference evidence="13" key="1">
    <citation type="journal article" date="2020" name="bioRxiv">
        <title>Hybrid origin of Populus tomentosa Carr. identified through genome sequencing and phylogenomic analysis.</title>
        <authorList>
            <person name="An X."/>
            <person name="Gao K."/>
            <person name="Chen Z."/>
            <person name="Li J."/>
            <person name="Yang X."/>
            <person name="Yang X."/>
            <person name="Zhou J."/>
            <person name="Guo T."/>
            <person name="Zhao T."/>
            <person name="Huang S."/>
            <person name="Miao D."/>
            <person name="Khan W.U."/>
            <person name="Rao P."/>
            <person name="Ye M."/>
            <person name="Lei B."/>
            <person name="Liao W."/>
            <person name="Wang J."/>
            <person name="Ji L."/>
            <person name="Li Y."/>
            <person name="Guo B."/>
            <person name="Mustafa N.S."/>
            <person name="Li S."/>
            <person name="Yun Q."/>
            <person name="Keller S.R."/>
            <person name="Mao J."/>
            <person name="Zhang R."/>
            <person name="Strauss S.H."/>
        </authorList>
    </citation>
    <scope>NUCLEOTIDE SEQUENCE</scope>
    <source>
        <strain evidence="13">GM15</strain>
        <tissue evidence="13">Leaf</tissue>
    </source>
</reference>
<dbReference type="CDD" id="cd15489">
    <property type="entry name" value="PHD_SF"/>
    <property type="match status" value="1"/>
</dbReference>
<sequence>MAFHVACPITCRRICFCSLGFPRDLHSRKPKADFLFDVAGIDEFLKDPLGIRVSREGTVLVSVPKVVPVPAPIPPTHSLEVVSARDREGDGGVGEEAFSTQTKRVAIQRQAAAAKASAEYYAKKVESGDTVASKDTPGEDAGPFCQICFVGQTGGSERARKMLPCKSCGKKYHRSCLKTWARHRDLFHWSSWTCPSCQTCEVCRKTGDPNKFVFCKRCDGAYHCYCQHPPHKNVSSGPYLCHKHTRCHSCGSSVPGNGLSVRWFLGYTCCDACGRLFVKGNYCPVCLKVYRDSESTPMVCCDICQRWVHCHCDGISDEKYLQFQADGNLQYQCATCRGECYQVKDLKDAIQELWRRRDKADQGLIASLRAAAGLPAQEDIFSISPYSDGDGSGPEALRNDFGYSINLSLKGIGGKSPKKSNDHGKKHWNKKYPKKKGCHAASISKSEPHQHDIHSYVHDMDDCKNYDSESQAKGGSDKSCSPVAGIVNHTEGVCSISQPGGLKHKFVDEVMVSDGERTSNVFKIKSNKPHDVDSGDDTEKHAGKSKSVKAKRLVINLGARKINVSSPPKSDVQSCQSELDLKASNRDTVDHSGQTRGLIKFARREGNLIKFGKVKAEASNFNPKSDGGSHSDGYETVPLDQARVSSAKKSLEGSRAVARPAGGEVPTLRSDKLSLGKQSEVWPDTHTESNGDSGDTLIFHSLPKESKLSLKLKIKKPNLENQSSLIHLHEEEKSNIRGQRSKRKRASSLMEKMMYNEDEGMPPSHSDSEMTETNWILKKMGKDAIGKRVEVHQPSDNSWHKGVVSDIVEGTSMLSVALDDDIVKTLKLGKQAVRIVSQKQKRSEPNNVNSTVKGL</sequence>
<keyword evidence="3" id="KW-0677">Repeat</keyword>
<dbReference type="GO" id="GO:0005634">
    <property type="term" value="C:nucleus"/>
    <property type="evidence" value="ECO:0007669"/>
    <property type="project" value="UniProtKB-SubCell"/>
</dbReference>
<dbReference type="Proteomes" id="UP000886885">
    <property type="component" value="Chromosome 9D"/>
</dbReference>
<dbReference type="GO" id="GO:0008270">
    <property type="term" value="F:zinc ion binding"/>
    <property type="evidence" value="ECO:0007669"/>
    <property type="project" value="UniProtKB-KW"/>
</dbReference>
<evidence type="ECO:0000259" key="11">
    <source>
        <dbReference type="PROSITE" id="PS50016"/>
    </source>
</evidence>
<feature type="domain" description="PHD-type" evidence="11">
    <location>
        <begin position="142"/>
        <end position="200"/>
    </location>
</feature>
<protein>
    <recommendedName>
        <fullName evidence="15">PHD finger family protein</fullName>
    </recommendedName>
</protein>
<dbReference type="InterPro" id="IPR001965">
    <property type="entry name" value="Znf_PHD"/>
</dbReference>
<keyword evidence="8" id="KW-0539">Nucleus</keyword>
<dbReference type="SMART" id="SM00184">
    <property type="entry name" value="RING"/>
    <property type="match status" value="2"/>
</dbReference>
<evidence type="ECO:0000256" key="8">
    <source>
        <dbReference type="ARBA" id="ARBA00023242"/>
    </source>
</evidence>
<evidence type="ECO:0000313" key="14">
    <source>
        <dbReference type="Proteomes" id="UP000886885"/>
    </source>
</evidence>
<dbReference type="OrthoDB" id="1903104at2759"/>
<feature type="compositionally biased region" description="Basic and acidic residues" evidence="10">
    <location>
        <begin position="528"/>
        <end position="542"/>
    </location>
</feature>
<dbReference type="FunFam" id="3.30.40.10:FF:000238">
    <property type="entry name" value="PHD finger family protein"/>
    <property type="match status" value="1"/>
</dbReference>
<comment type="caution">
    <text evidence="13">The sequence shown here is derived from an EMBL/GenBank/DDBJ whole genome shotgun (WGS) entry which is preliminary data.</text>
</comment>
<evidence type="ECO:0000256" key="2">
    <source>
        <dbReference type="ARBA" id="ARBA00022723"/>
    </source>
</evidence>
<dbReference type="InterPro" id="IPR001841">
    <property type="entry name" value="Znf_RING"/>
</dbReference>
<dbReference type="FunFam" id="3.30.40.10:FF:000975">
    <property type="entry name" value="Uncharacterized protein"/>
    <property type="match status" value="1"/>
</dbReference>
<evidence type="ECO:0000256" key="5">
    <source>
        <dbReference type="ARBA" id="ARBA00022833"/>
    </source>
</evidence>
<dbReference type="InterPro" id="IPR019786">
    <property type="entry name" value="Zinc_finger_PHD-type_CS"/>
</dbReference>
<evidence type="ECO:0000256" key="10">
    <source>
        <dbReference type="SAM" id="MobiDB-lite"/>
    </source>
</evidence>
<evidence type="ECO:0000259" key="12">
    <source>
        <dbReference type="PROSITE" id="PS50089"/>
    </source>
</evidence>
<evidence type="ECO:0000256" key="3">
    <source>
        <dbReference type="ARBA" id="ARBA00022737"/>
    </source>
</evidence>
<keyword evidence="14" id="KW-1185">Reference proteome</keyword>
<dbReference type="PROSITE" id="PS50089">
    <property type="entry name" value="ZF_RING_2"/>
    <property type="match status" value="1"/>
</dbReference>
<dbReference type="Pfam" id="PF00628">
    <property type="entry name" value="PHD"/>
    <property type="match status" value="1"/>
</dbReference>
<dbReference type="PROSITE" id="PS01359">
    <property type="entry name" value="ZF_PHD_1"/>
    <property type="match status" value="1"/>
</dbReference>
<feature type="region of interest" description="Disordered" evidence="10">
    <location>
        <begin position="644"/>
        <end position="695"/>
    </location>
</feature>
<accession>A0A8X8CP64</accession>
<keyword evidence="6" id="KW-0805">Transcription regulation</keyword>
<evidence type="ECO:0000256" key="9">
    <source>
        <dbReference type="PROSITE-ProRule" id="PRU00175"/>
    </source>
</evidence>
<feature type="domain" description="RING-type" evidence="12">
    <location>
        <begin position="145"/>
        <end position="198"/>
    </location>
</feature>
<organism evidence="13 14">
    <name type="scientific">Populus tomentosa</name>
    <name type="common">Chinese white poplar</name>
    <dbReference type="NCBI Taxonomy" id="118781"/>
    <lineage>
        <taxon>Eukaryota</taxon>
        <taxon>Viridiplantae</taxon>
        <taxon>Streptophyta</taxon>
        <taxon>Embryophyta</taxon>
        <taxon>Tracheophyta</taxon>
        <taxon>Spermatophyta</taxon>
        <taxon>Magnoliopsida</taxon>
        <taxon>eudicotyledons</taxon>
        <taxon>Gunneridae</taxon>
        <taxon>Pentapetalae</taxon>
        <taxon>rosids</taxon>
        <taxon>fabids</taxon>
        <taxon>Malpighiales</taxon>
        <taxon>Salicaceae</taxon>
        <taxon>Saliceae</taxon>
        <taxon>Populus</taxon>
    </lineage>
</organism>
<gene>
    <name evidence="13" type="ORF">POTOM_034269</name>
</gene>
<keyword evidence="2" id="KW-0479">Metal-binding</keyword>
<evidence type="ECO:0000256" key="6">
    <source>
        <dbReference type="ARBA" id="ARBA00023015"/>
    </source>
</evidence>
<comment type="subcellular location">
    <subcellularLocation>
        <location evidence="1">Nucleus</location>
    </subcellularLocation>
</comment>
<feature type="domain" description="PHD-type" evidence="11">
    <location>
        <begin position="280"/>
        <end position="339"/>
    </location>
</feature>
<dbReference type="PANTHER" id="PTHR45888:SF4">
    <property type="entry name" value="PHD FINGER PROTEIN 10"/>
    <property type="match status" value="1"/>
</dbReference>
<dbReference type="PANTHER" id="PTHR45888">
    <property type="entry name" value="HL01030P-RELATED"/>
    <property type="match status" value="1"/>
</dbReference>
<dbReference type="SMART" id="SM00249">
    <property type="entry name" value="PHD"/>
    <property type="match status" value="3"/>
</dbReference>
<evidence type="ECO:0008006" key="15">
    <source>
        <dbReference type="Google" id="ProtNLM"/>
    </source>
</evidence>
<name>A0A8X8CP64_POPTO</name>
<dbReference type="AlphaFoldDB" id="A0A8X8CP64"/>
<evidence type="ECO:0000256" key="1">
    <source>
        <dbReference type="ARBA" id="ARBA00004123"/>
    </source>
</evidence>
<keyword evidence="4 9" id="KW-0863">Zinc-finger</keyword>
<dbReference type="FunFam" id="3.30.40.10:FF:000721">
    <property type="entry name" value="Os12g0527800 protein"/>
    <property type="match status" value="1"/>
</dbReference>
<dbReference type="InterPro" id="IPR019787">
    <property type="entry name" value="Znf_PHD-finger"/>
</dbReference>
<keyword evidence="5" id="KW-0862">Zinc</keyword>
<evidence type="ECO:0000256" key="7">
    <source>
        <dbReference type="ARBA" id="ARBA00023163"/>
    </source>
</evidence>
<keyword evidence="7" id="KW-0804">Transcription</keyword>